<dbReference type="InterPro" id="IPR002869">
    <property type="entry name" value="Pyrv_flavodox_OxRed_cen"/>
</dbReference>
<proteinExistence type="predicted"/>
<gene>
    <name evidence="3" type="ORF">ENG63_01060</name>
</gene>
<protein>
    <submittedName>
        <fullName evidence="3">2-oxoacid:ferredoxin oxidoreductase subunit gamma</fullName>
    </submittedName>
</protein>
<evidence type="ECO:0000313" key="3">
    <source>
        <dbReference type="EMBL" id="HDD43440.1"/>
    </source>
</evidence>
<name>A0A7C0U1D9_DESA2</name>
<dbReference type="PANTHER" id="PTHR42730">
    <property type="entry name" value="2-OXOGLUTARATE SYNTHASE SUBUNIT KORC"/>
    <property type="match status" value="1"/>
</dbReference>
<dbReference type="GO" id="GO:0016903">
    <property type="term" value="F:oxidoreductase activity, acting on the aldehyde or oxo group of donors"/>
    <property type="evidence" value="ECO:0007669"/>
    <property type="project" value="InterPro"/>
</dbReference>
<accession>A0A7C0U1D9</accession>
<dbReference type="AlphaFoldDB" id="A0A7C0U1D9"/>
<dbReference type="EMBL" id="DRBS01000042">
    <property type="protein sequence ID" value="HDD43440.1"/>
    <property type="molecule type" value="Genomic_DNA"/>
</dbReference>
<dbReference type="InterPro" id="IPR019752">
    <property type="entry name" value="Pyrv/ketoisovalerate_OxRed_cat"/>
</dbReference>
<dbReference type="PANTHER" id="PTHR42730:SF1">
    <property type="entry name" value="2-OXOGLUTARATE SYNTHASE SUBUNIT KORC"/>
    <property type="match status" value="1"/>
</dbReference>
<dbReference type="InterPro" id="IPR052554">
    <property type="entry name" value="2-oxoglutarate_synth_KorC"/>
</dbReference>
<evidence type="ECO:0000256" key="1">
    <source>
        <dbReference type="ARBA" id="ARBA00023002"/>
    </source>
</evidence>
<evidence type="ECO:0000259" key="2">
    <source>
        <dbReference type="Pfam" id="PF01558"/>
    </source>
</evidence>
<sequence>MKIQIIIAGFGGQGVLFLGDLIAHSAVKEGKYVTWVPSYGPESRGGTCNCQVILADQPIGSPAISHPDILIVFNTPSFYKFLPCLKTKGILLYDNFLIKKPTIREDVKMFGVPAFQLSKMGNMVMMGAFLVVTNYIKLETVFQVLKEKLKGGKEKFFPLNKEAIEKGMQFIKEIKDVATT</sequence>
<dbReference type="Gene3D" id="3.40.920.10">
    <property type="entry name" value="Pyruvate-ferredoxin oxidoreductase, PFOR, domain III"/>
    <property type="match status" value="1"/>
</dbReference>
<dbReference type="Pfam" id="PF01558">
    <property type="entry name" value="POR"/>
    <property type="match status" value="1"/>
</dbReference>
<dbReference type="Proteomes" id="UP000886289">
    <property type="component" value="Unassembled WGS sequence"/>
</dbReference>
<comment type="caution">
    <text evidence="3">The sequence shown here is derived from an EMBL/GenBank/DDBJ whole genome shotgun (WGS) entry which is preliminary data.</text>
</comment>
<feature type="domain" description="Pyruvate/ketoisovalerate oxidoreductase catalytic" evidence="2">
    <location>
        <begin position="11"/>
        <end position="169"/>
    </location>
</feature>
<organism evidence="3">
    <name type="scientific">Desulfofervidus auxilii</name>
    <dbReference type="NCBI Taxonomy" id="1621989"/>
    <lineage>
        <taxon>Bacteria</taxon>
        <taxon>Pseudomonadati</taxon>
        <taxon>Thermodesulfobacteriota</taxon>
        <taxon>Candidatus Desulfofervidia</taxon>
        <taxon>Candidatus Desulfofervidales</taxon>
        <taxon>Candidatus Desulfofervidaceae</taxon>
        <taxon>Candidatus Desulfofervidus</taxon>
    </lineage>
</organism>
<keyword evidence="1" id="KW-0560">Oxidoreductase</keyword>
<reference evidence="3" key="1">
    <citation type="journal article" date="2020" name="mSystems">
        <title>Genome- and Community-Level Interaction Insights into Carbon Utilization and Element Cycling Functions of Hydrothermarchaeota in Hydrothermal Sediment.</title>
        <authorList>
            <person name="Zhou Z."/>
            <person name="Liu Y."/>
            <person name="Xu W."/>
            <person name="Pan J."/>
            <person name="Luo Z.H."/>
            <person name="Li M."/>
        </authorList>
    </citation>
    <scope>NUCLEOTIDE SEQUENCE [LARGE SCALE GENOMIC DNA]</scope>
    <source>
        <strain evidence="3">HyVt-233</strain>
    </source>
</reference>
<dbReference type="SUPFAM" id="SSF53323">
    <property type="entry name" value="Pyruvate-ferredoxin oxidoreductase, PFOR, domain III"/>
    <property type="match status" value="1"/>
</dbReference>